<reference evidence="1 2" key="1">
    <citation type="submission" date="2019-03" db="EMBL/GenBank/DDBJ databases">
        <title>Genomic Encyclopedia of Type Strains, Phase IV (KMG-IV): sequencing the most valuable type-strain genomes for metagenomic binning, comparative biology and taxonomic classification.</title>
        <authorList>
            <person name="Goeker M."/>
        </authorList>
    </citation>
    <scope>NUCLEOTIDE SEQUENCE [LARGE SCALE GENOMIC DNA]</scope>
    <source>
        <strain evidence="1 2">DSM 102852</strain>
    </source>
</reference>
<protein>
    <submittedName>
        <fullName evidence="1">Uncharacterized protein</fullName>
    </submittedName>
</protein>
<accession>A0A4R6YBW6</accession>
<gene>
    <name evidence="1" type="ORF">DFR44_101144</name>
</gene>
<name>A0A4R6YBW6_9BURK</name>
<dbReference type="Proteomes" id="UP000294480">
    <property type="component" value="Unassembled WGS sequence"/>
</dbReference>
<organism evidence="1 2">
    <name type="scientific">Hydromonas duriensis</name>
    <dbReference type="NCBI Taxonomy" id="1527608"/>
    <lineage>
        <taxon>Bacteria</taxon>
        <taxon>Pseudomonadati</taxon>
        <taxon>Pseudomonadota</taxon>
        <taxon>Betaproteobacteria</taxon>
        <taxon>Burkholderiales</taxon>
        <taxon>Burkholderiaceae</taxon>
        <taxon>Hydromonas</taxon>
    </lineage>
</organism>
<keyword evidence="2" id="KW-1185">Reference proteome</keyword>
<dbReference type="EMBL" id="SNZE01000001">
    <property type="protein sequence ID" value="TDR33094.1"/>
    <property type="molecule type" value="Genomic_DNA"/>
</dbReference>
<evidence type="ECO:0000313" key="2">
    <source>
        <dbReference type="Proteomes" id="UP000294480"/>
    </source>
</evidence>
<proteinExistence type="predicted"/>
<evidence type="ECO:0000313" key="1">
    <source>
        <dbReference type="EMBL" id="TDR33094.1"/>
    </source>
</evidence>
<comment type="caution">
    <text evidence="1">The sequence shown here is derived from an EMBL/GenBank/DDBJ whole genome shotgun (WGS) entry which is preliminary data.</text>
</comment>
<dbReference type="AlphaFoldDB" id="A0A4R6YBW6"/>
<sequence>MEAIFFAPQFPASFYSKTLRAGARFDGVLMS</sequence>